<dbReference type="STRING" id="1392255.A0A2I1BW39"/>
<gene>
    <name evidence="3" type="ORF">P174DRAFT_454623</name>
</gene>
<dbReference type="VEuPathDB" id="FungiDB:P174DRAFT_454623"/>
<protein>
    <submittedName>
        <fullName evidence="3">Uncharacterized protein</fullName>
    </submittedName>
</protein>
<evidence type="ECO:0000256" key="1">
    <source>
        <dbReference type="ARBA" id="ARBA00006802"/>
    </source>
</evidence>
<reference evidence="4" key="1">
    <citation type="journal article" date="2018" name="Proc. Natl. Acad. Sci. U.S.A.">
        <title>Linking secondary metabolites to gene clusters through genome sequencing of six diverse Aspergillus species.</title>
        <authorList>
            <person name="Kaerboelling I."/>
            <person name="Vesth T.C."/>
            <person name="Frisvad J.C."/>
            <person name="Nybo J.L."/>
            <person name="Theobald S."/>
            <person name="Kuo A."/>
            <person name="Bowyer P."/>
            <person name="Matsuda Y."/>
            <person name="Mondo S."/>
            <person name="Lyhne E.K."/>
            <person name="Kogle M.E."/>
            <person name="Clum A."/>
            <person name="Lipzen A."/>
            <person name="Salamov A."/>
            <person name="Ngan C.Y."/>
            <person name="Daum C."/>
            <person name="Chiniquy J."/>
            <person name="Barry K."/>
            <person name="LaButti K."/>
            <person name="Haridas S."/>
            <person name="Simmons B.A."/>
            <person name="Magnuson J.K."/>
            <person name="Mortensen U.H."/>
            <person name="Larsen T.O."/>
            <person name="Grigoriev I.V."/>
            <person name="Baker S.E."/>
            <person name="Andersen M.R."/>
        </authorList>
    </citation>
    <scope>NUCLEOTIDE SEQUENCE [LARGE SCALE GENOMIC DNA]</scope>
    <source>
        <strain evidence="4">IBT 16806</strain>
    </source>
</reference>
<dbReference type="GeneID" id="36536576"/>
<dbReference type="OMA" id="GSADKMQ"/>
<feature type="region of interest" description="Disordered" evidence="2">
    <location>
        <begin position="62"/>
        <end position="88"/>
    </location>
</feature>
<dbReference type="Proteomes" id="UP000234474">
    <property type="component" value="Unassembled WGS sequence"/>
</dbReference>
<evidence type="ECO:0000313" key="4">
    <source>
        <dbReference type="Proteomes" id="UP000234474"/>
    </source>
</evidence>
<dbReference type="Pfam" id="PF09495">
    <property type="entry name" value="DUF2462"/>
    <property type="match status" value="1"/>
</dbReference>
<dbReference type="AlphaFoldDB" id="A0A2I1BW39"/>
<evidence type="ECO:0000256" key="2">
    <source>
        <dbReference type="SAM" id="MobiDB-lite"/>
    </source>
</evidence>
<feature type="compositionally biased region" description="Basic and acidic residues" evidence="2">
    <location>
        <begin position="71"/>
        <end position="88"/>
    </location>
</feature>
<evidence type="ECO:0000313" key="3">
    <source>
        <dbReference type="EMBL" id="PKX89590.1"/>
    </source>
</evidence>
<comment type="caution">
    <text evidence="3">The sequence shown here is derived from an EMBL/GenBank/DDBJ whole genome shotgun (WGS) entry which is preliminary data.</text>
</comment>
<dbReference type="OrthoDB" id="5239630at2759"/>
<dbReference type="RefSeq" id="XP_024678185.1">
    <property type="nucleotide sequence ID" value="XM_024829250.1"/>
</dbReference>
<dbReference type="PANTHER" id="PTHR16967">
    <property type="entry name" value="LEYDIG CELL TUMOR 10 KDA PROTEIN HOMOLOG"/>
    <property type="match status" value="1"/>
</dbReference>
<name>A0A2I1BW39_ASPN1</name>
<keyword evidence="4" id="KW-1185">Reference proteome</keyword>
<dbReference type="EMBL" id="MSZS01000009">
    <property type="protein sequence ID" value="PKX89590.1"/>
    <property type="molecule type" value="Genomic_DNA"/>
</dbReference>
<feature type="region of interest" description="Disordered" evidence="2">
    <location>
        <begin position="1"/>
        <end position="32"/>
    </location>
</feature>
<proteinExistence type="inferred from homology"/>
<accession>A0A2I1BW39</accession>
<organism evidence="3 4">
    <name type="scientific">Aspergillus novofumigatus (strain IBT 16806)</name>
    <dbReference type="NCBI Taxonomy" id="1392255"/>
    <lineage>
        <taxon>Eukaryota</taxon>
        <taxon>Fungi</taxon>
        <taxon>Dikarya</taxon>
        <taxon>Ascomycota</taxon>
        <taxon>Pezizomycotina</taxon>
        <taxon>Eurotiomycetes</taxon>
        <taxon>Eurotiomycetidae</taxon>
        <taxon>Eurotiales</taxon>
        <taxon>Aspergillaceae</taxon>
        <taxon>Aspergillus</taxon>
        <taxon>Aspergillus subgen. Fumigati</taxon>
    </lineage>
</organism>
<comment type="similarity">
    <text evidence="1">Belongs to the UPF0390 family.</text>
</comment>
<sequence>MAQGPLKKTKPSTAKRPTALAPKRGPRQIAPKKATLIKQQKITKKLTAGLTAKTERSLAQRAGHLELLAGGKRDKKAEKEKGKEKGGRRIELWSIDRFR</sequence>
<dbReference type="InterPro" id="IPR019034">
    <property type="entry name" value="UPF0390"/>
</dbReference>
<dbReference type="PANTHER" id="PTHR16967:SF1">
    <property type="entry name" value="LEYDIG CELL TUMOR 10 KDA PROTEIN HOMOLOG"/>
    <property type="match status" value="1"/>
</dbReference>